<organism evidence="2 3">
    <name type="scientific">Algimonas arctica</name>
    <dbReference type="NCBI Taxonomy" id="1479486"/>
    <lineage>
        <taxon>Bacteria</taxon>
        <taxon>Pseudomonadati</taxon>
        <taxon>Pseudomonadota</taxon>
        <taxon>Alphaproteobacteria</taxon>
        <taxon>Maricaulales</taxon>
        <taxon>Robiginitomaculaceae</taxon>
        <taxon>Algimonas</taxon>
    </lineage>
</organism>
<feature type="transmembrane region" description="Helical" evidence="1">
    <location>
        <begin position="68"/>
        <end position="92"/>
    </location>
</feature>
<keyword evidence="1" id="KW-0472">Membrane</keyword>
<proteinExistence type="predicted"/>
<feature type="transmembrane region" description="Helical" evidence="1">
    <location>
        <begin position="152"/>
        <end position="168"/>
    </location>
</feature>
<accession>A0A8J3G1V9</accession>
<dbReference type="RefSeq" id="WP_189495957.1">
    <property type="nucleotide sequence ID" value="NZ_BMZH01000003.1"/>
</dbReference>
<dbReference type="Pfam" id="PF09933">
    <property type="entry name" value="DUF2165"/>
    <property type="match status" value="1"/>
</dbReference>
<keyword evidence="3" id="KW-1185">Reference proteome</keyword>
<comment type="caution">
    <text evidence="2">The sequence shown here is derived from an EMBL/GenBank/DDBJ whole genome shotgun (WGS) entry which is preliminary data.</text>
</comment>
<dbReference type="Proteomes" id="UP000634004">
    <property type="component" value="Unassembled WGS sequence"/>
</dbReference>
<protein>
    <recommendedName>
        <fullName evidence="4">Small integral membrane protein</fullName>
    </recommendedName>
</protein>
<evidence type="ECO:0000313" key="2">
    <source>
        <dbReference type="EMBL" id="GHA88580.1"/>
    </source>
</evidence>
<sequence length="171" mass="18428">MFYPKSGEIILLRIVKILLILSVALWGILGLFHNLIDWGGSIGAVNATTSMATVEGGTGHWKATTNPAVIFAGAFFIVFFKLIVTLTCFGGAWRMWKSHGCDAATFATAKTLALTGCGVALFMLFTGWIVIADTWFELWRSDVLSDAALGSAFRYGGLIGVIALFVGMHDE</sequence>
<keyword evidence="1" id="KW-1133">Transmembrane helix</keyword>
<evidence type="ECO:0000313" key="3">
    <source>
        <dbReference type="Proteomes" id="UP000634004"/>
    </source>
</evidence>
<name>A0A8J3G1V9_9PROT</name>
<gene>
    <name evidence="2" type="ORF">GCM10009069_09430</name>
</gene>
<evidence type="ECO:0000256" key="1">
    <source>
        <dbReference type="SAM" id="Phobius"/>
    </source>
</evidence>
<reference evidence="2" key="2">
    <citation type="submission" date="2020-09" db="EMBL/GenBank/DDBJ databases">
        <authorList>
            <person name="Sun Q."/>
            <person name="Kim S."/>
        </authorList>
    </citation>
    <scope>NUCLEOTIDE SEQUENCE</scope>
    <source>
        <strain evidence="2">KCTC 32513</strain>
    </source>
</reference>
<feature type="transmembrane region" description="Helical" evidence="1">
    <location>
        <begin position="12"/>
        <end position="32"/>
    </location>
</feature>
<keyword evidence="1" id="KW-0812">Transmembrane</keyword>
<feature type="transmembrane region" description="Helical" evidence="1">
    <location>
        <begin position="112"/>
        <end position="132"/>
    </location>
</feature>
<evidence type="ECO:0008006" key="4">
    <source>
        <dbReference type="Google" id="ProtNLM"/>
    </source>
</evidence>
<dbReference type="EMBL" id="BMZH01000003">
    <property type="protein sequence ID" value="GHA88580.1"/>
    <property type="molecule type" value="Genomic_DNA"/>
</dbReference>
<dbReference type="InterPro" id="IPR018681">
    <property type="entry name" value="DUF2165_transmembrane"/>
</dbReference>
<reference evidence="2" key="1">
    <citation type="journal article" date="2014" name="Int. J. Syst. Evol. Microbiol.">
        <title>Complete genome sequence of Corynebacterium casei LMG S-19264T (=DSM 44701T), isolated from a smear-ripened cheese.</title>
        <authorList>
            <consortium name="US DOE Joint Genome Institute (JGI-PGF)"/>
            <person name="Walter F."/>
            <person name="Albersmeier A."/>
            <person name="Kalinowski J."/>
            <person name="Ruckert C."/>
        </authorList>
    </citation>
    <scope>NUCLEOTIDE SEQUENCE</scope>
    <source>
        <strain evidence="2">KCTC 32513</strain>
    </source>
</reference>
<dbReference type="AlphaFoldDB" id="A0A8J3G1V9"/>